<dbReference type="InterPro" id="IPR013783">
    <property type="entry name" value="Ig-like_fold"/>
</dbReference>
<dbReference type="PANTHER" id="PTHR45912:SF3">
    <property type="entry name" value="CILIA- AND FLAGELLA-ASSOCIATED PROTEIN 47"/>
    <property type="match status" value="1"/>
</dbReference>
<proteinExistence type="predicted"/>
<reference evidence="1 2" key="1">
    <citation type="journal article" date="2024" name="BMC Genomics">
        <title>De novo assembly and annotation of Popillia japonica's genome with initial clues to its potential as an invasive pest.</title>
        <authorList>
            <person name="Cucini C."/>
            <person name="Boschi S."/>
            <person name="Funari R."/>
            <person name="Cardaioli E."/>
            <person name="Iannotti N."/>
            <person name="Marturano G."/>
            <person name="Paoli F."/>
            <person name="Bruttini M."/>
            <person name="Carapelli A."/>
            <person name="Frati F."/>
            <person name="Nardi F."/>
        </authorList>
    </citation>
    <scope>NUCLEOTIDE SEQUENCE [LARGE SCALE GENOMIC DNA]</scope>
    <source>
        <strain evidence="1">DMR45628</strain>
    </source>
</reference>
<organism evidence="1 2">
    <name type="scientific">Popillia japonica</name>
    <name type="common">Japanese beetle</name>
    <dbReference type="NCBI Taxonomy" id="7064"/>
    <lineage>
        <taxon>Eukaryota</taxon>
        <taxon>Metazoa</taxon>
        <taxon>Ecdysozoa</taxon>
        <taxon>Arthropoda</taxon>
        <taxon>Hexapoda</taxon>
        <taxon>Insecta</taxon>
        <taxon>Pterygota</taxon>
        <taxon>Neoptera</taxon>
        <taxon>Endopterygota</taxon>
        <taxon>Coleoptera</taxon>
        <taxon>Polyphaga</taxon>
        <taxon>Scarabaeiformia</taxon>
        <taxon>Scarabaeidae</taxon>
        <taxon>Rutelinae</taxon>
        <taxon>Popillia</taxon>
    </lineage>
</organism>
<accession>A0AAW1K5P4</accession>
<gene>
    <name evidence="1" type="ORF">QE152_g24571</name>
</gene>
<name>A0AAW1K5P4_POPJA</name>
<evidence type="ECO:0000313" key="2">
    <source>
        <dbReference type="Proteomes" id="UP001458880"/>
    </source>
</evidence>
<dbReference type="Gene3D" id="2.60.40.10">
    <property type="entry name" value="Immunoglobulins"/>
    <property type="match status" value="2"/>
</dbReference>
<keyword evidence="2" id="KW-1185">Reference proteome</keyword>
<comment type="caution">
    <text evidence="1">The sequence shown here is derived from an EMBL/GenBank/DDBJ whole genome shotgun (WGS) entry which is preliminary data.</text>
</comment>
<dbReference type="Proteomes" id="UP001458880">
    <property type="component" value="Unassembled WGS sequence"/>
</dbReference>
<dbReference type="PANTHER" id="PTHR45912">
    <property type="entry name" value="CILIA- AND FLAGELLA-ASSOCIATED PROTEIN 47"/>
    <property type="match status" value="1"/>
</dbReference>
<dbReference type="AlphaFoldDB" id="A0AAW1K5P4"/>
<protein>
    <submittedName>
        <fullName evidence="1">Uncharacterized protein</fullName>
    </submittedName>
</protein>
<evidence type="ECO:0000313" key="1">
    <source>
        <dbReference type="EMBL" id="KAK9712996.1"/>
    </source>
</evidence>
<sequence length="443" mass="49736">MSSPRIILKRAKPAEKREFVNFNGVRITPPCLIFEKAYEVRITAPTSFSYKVKTVNNASLSPGLSITRKVTYVHSLASTATCTFAIYINENCYTYQLQALLPASRLHISPKQIDFGVIDIGCTSPTRTLVIRNDGTRPAKFCIDTIVSDQYAVIVDPVKGFLQSKSSLPITISMVAYKEGPAKLNLWVKAERPFMIIIEVTVITPKFEPLSSTPSYVSSPVTSFTLVDFPITYEGLSSTQSIYIRNYSSSVSMFSAMGELDDNVSNIEVCRQENSNYNHFRINPLHGVFQSKQVKAIHFTINPIHGLLQPKQVKAIHFTFRPSKTRPKDTDPQFYFCTIYICRVKARYLTPQDYASLYASESCSNIPSKSSCSASAIYNPSGDIEMPYLINNPSDEDIKIIDSLPENDYIKFYLHGIYEKPSVMVVPNELNLLDLNIGQRELG</sequence>
<dbReference type="GO" id="GO:0060271">
    <property type="term" value="P:cilium assembly"/>
    <property type="evidence" value="ECO:0007669"/>
    <property type="project" value="TreeGrafter"/>
</dbReference>
<dbReference type="GO" id="GO:0005929">
    <property type="term" value="C:cilium"/>
    <property type="evidence" value="ECO:0007669"/>
    <property type="project" value="TreeGrafter"/>
</dbReference>
<dbReference type="EMBL" id="JASPKY010000254">
    <property type="protein sequence ID" value="KAK9712996.1"/>
    <property type="molecule type" value="Genomic_DNA"/>
</dbReference>